<dbReference type="Gene3D" id="1.10.287.470">
    <property type="entry name" value="Helix hairpin bin"/>
    <property type="match status" value="1"/>
</dbReference>
<comment type="similarity">
    <text evidence="1">Belongs to the membrane fusion protein (MFP) (TC 8.A.1) family.</text>
</comment>
<comment type="caution">
    <text evidence="5">The sequence shown here is derived from an EMBL/GenBank/DDBJ whole genome shotgun (WGS) entry which is preliminary data.</text>
</comment>
<dbReference type="AlphaFoldDB" id="A0A9D1D5D3"/>
<dbReference type="EMBL" id="DVGC01000025">
    <property type="protein sequence ID" value="HIR05173.1"/>
    <property type="molecule type" value="Genomic_DNA"/>
</dbReference>
<reference evidence="5" key="2">
    <citation type="journal article" date="2021" name="PeerJ">
        <title>Extensive microbial diversity within the chicken gut microbiome revealed by metagenomics and culture.</title>
        <authorList>
            <person name="Gilroy R."/>
            <person name="Ravi A."/>
            <person name="Getino M."/>
            <person name="Pursley I."/>
            <person name="Horton D.L."/>
            <person name="Alikhan N.F."/>
            <person name="Baker D."/>
            <person name="Gharbi K."/>
            <person name="Hall N."/>
            <person name="Watson M."/>
            <person name="Adriaenssens E.M."/>
            <person name="Foster-Nyarko E."/>
            <person name="Jarju S."/>
            <person name="Secka A."/>
            <person name="Antonio M."/>
            <person name="Oren A."/>
            <person name="Chaudhuri R.R."/>
            <person name="La Ragione R."/>
            <person name="Hildebrand F."/>
            <person name="Pallen M.J."/>
        </authorList>
    </citation>
    <scope>NUCLEOTIDE SEQUENCE</scope>
    <source>
        <strain evidence="5">CHK180-2868</strain>
    </source>
</reference>
<proteinExistence type="inferred from homology"/>
<gene>
    <name evidence="5" type="ORF">IAB28_04315</name>
</gene>
<feature type="domain" description="Multidrug resistance protein MdtA-like barrel-sandwich hybrid" evidence="3">
    <location>
        <begin position="64"/>
        <end position="192"/>
    </location>
</feature>
<evidence type="ECO:0000256" key="1">
    <source>
        <dbReference type="ARBA" id="ARBA00009477"/>
    </source>
</evidence>
<dbReference type="Pfam" id="PF25917">
    <property type="entry name" value="BSH_RND"/>
    <property type="match status" value="1"/>
</dbReference>
<feature type="region of interest" description="Disordered" evidence="2">
    <location>
        <begin position="350"/>
        <end position="405"/>
    </location>
</feature>
<dbReference type="PANTHER" id="PTHR30469">
    <property type="entry name" value="MULTIDRUG RESISTANCE PROTEIN MDTA"/>
    <property type="match status" value="1"/>
</dbReference>
<dbReference type="InterPro" id="IPR058637">
    <property type="entry name" value="YknX-like_C"/>
</dbReference>
<reference evidence="5" key="1">
    <citation type="submission" date="2020-10" db="EMBL/GenBank/DDBJ databases">
        <authorList>
            <person name="Gilroy R."/>
        </authorList>
    </citation>
    <scope>NUCLEOTIDE SEQUENCE</scope>
    <source>
        <strain evidence="5">CHK180-2868</strain>
    </source>
</reference>
<evidence type="ECO:0000313" key="6">
    <source>
        <dbReference type="Proteomes" id="UP000824250"/>
    </source>
</evidence>
<organism evidence="5 6">
    <name type="scientific">Candidatus Copromonas faecavium</name>
    <name type="common">nom. illeg.</name>
    <dbReference type="NCBI Taxonomy" id="2840740"/>
    <lineage>
        <taxon>Bacteria</taxon>
        <taxon>Bacillati</taxon>
        <taxon>Bacillota</taxon>
        <taxon>Clostridia</taxon>
        <taxon>Lachnospirales</taxon>
        <taxon>Lachnospiraceae</taxon>
        <taxon>Candidatus Copromonas (nom. illeg.)</taxon>
    </lineage>
</organism>
<dbReference type="NCBIfam" id="TIGR01730">
    <property type="entry name" value="RND_mfp"/>
    <property type="match status" value="1"/>
</dbReference>
<accession>A0A9D1D5D3</accession>
<dbReference type="InterPro" id="IPR058625">
    <property type="entry name" value="MdtA-like_BSH"/>
</dbReference>
<dbReference type="SUPFAM" id="SSF111369">
    <property type="entry name" value="HlyD-like secretion proteins"/>
    <property type="match status" value="1"/>
</dbReference>
<feature type="domain" description="YknX-like C-terminal permuted SH3-like" evidence="4">
    <location>
        <begin position="281"/>
        <end position="345"/>
    </location>
</feature>
<dbReference type="PANTHER" id="PTHR30469:SF15">
    <property type="entry name" value="HLYD FAMILY OF SECRETION PROTEINS"/>
    <property type="match status" value="1"/>
</dbReference>
<dbReference type="GO" id="GO:1990281">
    <property type="term" value="C:efflux pump complex"/>
    <property type="evidence" value="ECO:0007669"/>
    <property type="project" value="TreeGrafter"/>
</dbReference>
<dbReference type="Gene3D" id="2.40.30.170">
    <property type="match status" value="1"/>
</dbReference>
<dbReference type="Gene3D" id="2.40.50.100">
    <property type="match status" value="1"/>
</dbReference>
<evidence type="ECO:0000313" key="5">
    <source>
        <dbReference type="EMBL" id="HIR05173.1"/>
    </source>
</evidence>
<dbReference type="Proteomes" id="UP000824250">
    <property type="component" value="Unassembled WGS sequence"/>
</dbReference>
<dbReference type="GO" id="GO:0015562">
    <property type="term" value="F:efflux transmembrane transporter activity"/>
    <property type="evidence" value="ECO:0007669"/>
    <property type="project" value="TreeGrafter"/>
</dbReference>
<evidence type="ECO:0000259" key="3">
    <source>
        <dbReference type="Pfam" id="PF25917"/>
    </source>
</evidence>
<sequence length="405" mass="42620">MKGKKIIAAVIVILAALFVAYRFLGGEETAVVYESRPAVSAEVPQTGDIILYSELIGTIQPVSKADVIPKMAGEVLEVNFQAGDHVEAGQVLCRLDSDALTSLRLSMEAAQITLAESQRNLARIQALYDAGTVSQQELEQIQDGTESARIAYESAKNQYDLQMEYTTITAPISGTVESRNIDVHDFASAGAAICTIASDGQSQVEFGVTERTHENISVGDVVSAEKGGNTYEARITEIGSMLSASTGLYDVTAVFEGQTDMTTGSRVKLTVVQDQAIGAMIIPLSAVNYDNGIPYVYCAQDGAAVRTNVEVGIHDNERIEIVGGLNARSQVITTWSNELVDGAEILLAGDENSGSGNGEEASAAGETEPVSEAGHTDAAEEVTAEDTAEETAAAGEPAEEAGDSQ</sequence>
<feature type="compositionally biased region" description="Low complexity" evidence="2">
    <location>
        <begin position="351"/>
        <end position="366"/>
    </location>
</feature>
<name>A0A9D1D5D3_9FIRM</name>
<evidence type="ECO:0000256" key="2">
    <source>
        <dbReference type="SAM" id="MobiDB-lite"/>
    </source>
</evidence>
<protein>
    <submittedName>
        <fullName evidence="5">Efflux RND transporter periplasmic adaptor subunit</fullName>
    </submittedName>
</protein>
<dbReference type="Gene3D" id="2.40.420.20">
    <property type="match status" value="1"/>
</dbReference>
<dbReference type="Pfam" id="PF25989">
    <property type="entry name" value="YknX_C"/>
    <property type="match status" value="1"/>
</dbReference>
<dbReference type="InterPro" id="IPR006143">
    <property type="entry name" value="RND_pump_MFP"/>
</dbReference>
<evidence type="ECO:0000259" key="4">
    <source>
        <dbReference type="Pfam" id="PF25989"/>
    </source>
</evidence>
<feature type="compositionally biased region" description="Acidic residues" evidence="2">
    <location>
        <begin position="379"/>
        <end position="389"/>
    </location>
</feature>